<feature type="region of interest" description="Disordered" evidence="1">
    <location>
        <begin position="83"/>
        <end position="119"/>
    </location>
</feature>
<evidence type="ECO:0000313" key="3">
    <source>
        <dbReference type="Proteomes" id="UP000784294"/>
    </source>
</evidence>
<sequence length="142" mass="15818">MSRGVVLTCRRTDDLTSQRYSFDEVRRVVCPQEGDDIFSENEVSRFQVFLGSDSGAEMLQGHWNASWNGRCGGMPICIQQLPVPSGSPQLTGTTELGKKGHDRDAADEQTRSEDLRNSNQERVVGRCSGDEVAITRIGNRLW</sequence>
<name>A0A448XI58_9PLAT</name>
<proteinExistence type="predicted"/>
<gene>
    <name evidence="2" type="ORF">PXEA_LOCUS30581</name>
</gene>
<dbReference type="EMBL" id="CAAALY010254127">
    <property type="protein sequence ID" value="VEL37141.1"/>
    <property type="molecule type" value="Genomic_DNA"/>
</dbReference>
<accession>A0A448XI58</accession>
<keyword evidence="3" id="KW-1185">Reference proteome</keyword>
<evidence type="ECO:0000256" key="1">
    <source>
        <dbReference type="SAM" id="MobiDB-lite"/>
    </source>
</evidence>
<feature type="compositionally biased region" description="Basic and acidic residues" evidence="1">
    <location>
        <begin position="96"/>
        <end position="116"/>
    </location>
</feature>
<comment type="caution">
    <text evidence="2">The sequence shown here is derived from an EMBL/GenBank/DDBJ whole genome shotgun (WGS) entry which is preliminary data.</text>
</comment>
<organism evidence="2 3">
    <name type="scientific">Protopolystoma xenopodis</name>
    <dbReference type="NCBI Taxonomy" id="117903"/>
    <lineage>
        <taxon>Eukaryota</taxon>
        <taxon>Metazoa</taxon>
        <taxon>Spiralia</taxon>
        <taxon>Lophotrochozoa</taxon>
        <taxon>Platyhelminthes</taxon>
        <taxon>Monogenea</taxon>
        <taxon>Polyopisthocotylea</taxon>
        <taxon>Polystomatidea</taxon>
        <taxon>Polystomatidae</taxon>
        <taxon>Protopolystoma</taxon>
    </lineage>
</organism>
<dbReference type="AlphaFoldDB" id="A0A448XI58"/>
<protein>
    <submittedName>
        <fullName evidence="2">Uncharacterized protein</fullName>
    </submittedName>
</protein>
<evidence type="ECO:0000313" key="2">
    <source>
        <dbReference type="EMBL" id="VEL37141.1"/>
    </source>
</evidence>
<reference evidence="2" key="1">
    <citation type="submission" date="2018-11" db="EMBL/GenBank/DDBJ databases">
        <authorList>
            <consortium name="Pathogen Informatics"/>
        </authorList>
    </citation>
    <scope>NUCLEOTIDE SEQUENCE</scope>
</reference>
<dbReference type="Proteomes" id="UP000784294">
    <property type="component" value="Unassembled WGS sequence"/>
</dbReference>